<dbReference type="SUPFAM" id="SSF55729">
    <property type="entry name" value="Acyl-CoA N-acyltransferases (Nat)"/>
    <property type="match status" value="1"/>
</dbReference>
<sequence>MTTKIWEHEDYLVTIDKGDLELDVIYKFLSKQSYWSKGISKEDVIKSINHSALCFGMYYINPDNKEKKQIGFARVISDLVTFSYLTDVFILPGYRNLGLGKWLLHIITNYDELDIRRIMLSTDDGHSFYSRYGFEPLDKPNVFMQIKGKGAI</sequence>
<evidence type="ECO:0000313" key="3">
    <source>
        <dbReference type="Proteomes" id="UP000028868"/>
    </source>
</evidence>
<dbReference type="PANTHER" id="PTHR43233:SF1">
    <property type="entry name" value="FAMILY N-ACETYLTRANSFERASE, PUTATIVE (AFU_ORTHOLOGUE AFUA_6G03350)-RELATED"/>
    <property type="match status" value="1"/>
</dbReference>
<protein>
    <recommendedName>
        <fullName evidence="1">N-acetyltransferase domain-containing protein</fullName>
    </recommendedName>
</protein>
<dbReference type="RefSeq" id="WP_231622427.1">
    <property type="nucleotide sequence ID" value="NZ_CCDH010000002.1"/>
</dbReference>
<evidence type="ECO:0000313" key="2">
    <source>
        <dbReference type="EMBL" id="CDQ25276.1"/>
    </source>
</evidence>
<dbReference type="InterPro" id="IPR000182">
    <property type="entry name" value="GNAT_dom"/>
</dbReference>
<dbReference type="Gene3D" id="3.40.630.30">
    <property type="match status" value="1"/>
</dbReference>
<organism evidence="2 3">
    <name type="scientific">Halobacillus karajensis</name>
    <dbReference type="NCBI Taxonomy" id="195088"/>
    <lineage>
        <taxon>Bacteria</taxon>
        <taxon>Bacillati</taxon>
        <taxon>Bacillota</taxon>
        <taxon>Bacilli</taxon>
        <taxon>Bacillales</taxon>
        <taxon>Bacillaceae</taxon>
        <taxon>Halobacillus</taxon>
    </lineage>
</organism>
<evidence type="ECO:0000259" key="1">
    <source>
        <dbReference type="PROSITE" id="PS51186"/>
    </source>
</evidence>
<dbReference type="CDD" id="cd04301">
    <property type="entry name" value="NAT_SF"/>
    <property type="match status" value="1"/>
</dbReference>
<proteinExistence type="predicted"/>
<accession>A0A024P9A3</accession>
<dbReference type="AlphaFoldDB" id="A0A024P9A3"/>
<feature type="domain" description="N-acetyltransferase" evidence="1">
    <location>
        <begin position="13"/>
        <end position="152"/>
    </location>
</feature>
<dbReference type="Pfam" id="PF13508">
    <property type="entry name" value="Acetyltransf_7"/>
    <property type="match status" value="1"/>
</dbReference>
<dbReference type="EMBL" id="CCDI010000004">
    <property type="protein sequence ID" value="CDQ25276.1"/>
    <property type="molecule type" value="Genomic_DNA"/>
</dbReference>
<dbReference type="GO" id="GO:0016747">
    <property type="term" value="F:acyltransferase activity, transferring groups other than amino-acyl groups"/>
    <property type="evidence" value="ECO:0007669"/>
    <property type="project" value="InterPro"/>
</dbReference>
<name>A0A024P9A3_9BACI</name>
<gene>
    <name evidence="2" type="ORF">BN983_03591</name>
</gene>
<dbReference type="InterPro" id="IPR053144">
    <property type="entry name" value="Acetyltransferase_Butenolide"/>
</dbReference>
<reference evidence="2 3" key="2">
    <citation type="submission" date="2014-05" db="EMBL/GenBank/DDBJ databases">
        <title>Draft genome sequence of Halobacillus karajensis HK-03.</title>
        <authorList>
            <person name="Khelaifia S."/>
            <person name="Croce O."/>
            <person name="Lagier J.C."/>
            <person name="Raoult D."/>
        </authorList>
    </citation>
    <scope>NUCLEOTIDE SEQUENCE [LARGE SCALE GENOMIC DNA]</scope>
    <source>
        <strain evidence="2 3">HD-03</strain>
    </source>
</reference>
<comment type="caution">
    <text evidence="2">The sequence shown here is derived from an EMBL/GenBank/DDBJ whole genome shotgun (WGS) entry which is preliminary data.</text>
</comment>
<dbReference type="Proteomes" id="UP000028868">
    <property type="component" value="Unassembled WGS sequence"/>
</dbReference>
<reference evidence="3" key="1">
    <citation type="submission" date="2014-03" db="EMBL/GenBank/DDBJ databases">
        <authorList>
            <person name="Urmite Genomes U."/>
        </authorList>
    </citation>
    <scope>NUCLEOTIDE SEQUENCE [LARGE SCALE GENOMIC DNA]</scope>
    <source>
        <strain evidence="3">HD-03</strain>
    </source>
</reference>
<dbReference type="InterPro" id="IPR016181">
    <property type="entry name" value="Acyl_CoA_acyltransferase"/>
</dbReference>
<dbReference type="PROSITE" id="PS51186">
    <property type="entry name" value="GNAT"/>
    <property type="match status" value="1"/>
</dbReference>
<dbReference type="PANTHER" id="PTHR43233">
    <property type="entry name" value="FAMILY N-ACETYLTRANSFERASE, PUTATIVE (AFU_ORTHOLOGUE AFUA_6G03350)-RELATED"/>
    <property type="match status" value="1"/>
</dbReference>
<keyword evidence="3" id="KW-1185">Reference proteome</keyword>